<dbReference type="Pfam" id="PF00440">
    <property type="entry name" value="TetR_N"/>
    <property type="match status" value="1"/>
</dbReference>
<keyword evidence="7" id="KW-1185">Reference proteome</keyword>
<evidence type="ECO:0000256" key="3">
    <source>
        <dbReference type="ARBA" id="ARBA00023163"/>
    </source>
</evidence>
<dbReference type="Proteomes" id="UP000241074">
    <property type="component" value="Chromosome"/>
</dbReference>
<dbReference type="SUPFAM" id="SSF46689">
    <property type="entry name" value="Homeodomain-like"/>
    <property type="match status" value="1"/>
</dbReference>
<gene>
    <name evidence="6" type="ORF">C7S18_15725</name>
</gene>
<dbReference type="OrthoDB" id="8535430at2"/>
<evidence type="ECO:0000313" key="6">
    <source>
        <dbReference type="EMBL" id="AVP98545.1"/>
    </source>
</evidence>
<dbReference type="AlphaFoldDB" id="A0A2P1PUM3"/>
<dbReference type="RefSeq" id="WP_106892466.1">
    <property type="nucleotide sequence ID" value="NZ_CP027860.1"/>
</dbReference>
<feature type="domain" description="HTH tetR-type" evidence="5">
    <location>
        <begin position="14"/>
        <end position="74"/>
    </location>
</feature>
<dbReference type="PANTHER" id="PTHR30055:SF234">
    <property type="entry name" value="HTH-TYPE TRANSCRIPTIONAL REGULATOR BETI"/>
    <property type="match status" value="1"/>
</dbReference>
<sequence length="219" mass="24579">MPSPPPNRQQRKRQRTADHLSATAWALFETHGFEAVTMEQVAAEADVAKGTLYNHFPVKEALLAHRFRVDIAAGMQERAAALLAHKTFEARMRYLLRESAAWHAARKAYLPHYIRFLMNQARYGESRSGSDQFDPGNRQILTLMFQAGQDAGEVDKRLSAADIACSFEYLLFGAMVTWLANPDSDLSTRFLAAFDLAMHGVALSLARPSTDTHDNRAKR</sequence>
<dbReference type="PANTHER" id="PTHR30055">
    <property type="entry name" value="HTH-TYPE TRANSCRIPTIONAL REGULATOR RUTR"/>
    <property type="match status" value="1"/>
</dbReference>
<accession>A0A2P1PUM3</accession>
<dbReference type="InterPro" id="IPR009057">
    <property type="entry name" value="Homeodomain-like_sf"/>
</dbReference>
<protein>
    <submittedName>
        <fullName evidence="6">TetR/AcrR family transcriptional regulator</fullName>
    </submittedName>
</protein>
<dbReference type="GO" id="GO:0000976">
    <property type="term" value="F:transcription cis-regulatory region binding"/>
    <property type="evidence" value="ECO:0007669"/>
    <property type="project" value="TreeGrafter"/>
</dbReference>
<keyword evidence="1" id="KW-0805">Transcription regulation</keyword>
<dbReference type="InterPro" id="IPR036271">
    <property type="entry name" value="Tet_transcr_reg_TetR-rel_C_sf"/>
</dbReference>
<organism evidence="6 7">
    <name type="scientific">Ahniella affigens</name>
    <dbReference type="NCBI Taxonomy" id="2021234"/>
    <lineage>
        <taxon>Bacteria</taxon>
        <taxon>Pseudomonadati</taxon>
        <taxon>Pseudomonadota</taxon>
        <taxon>Gammaproteobacteria</taxon>
        <taxon>Lysobacterales</taxon>
        <taxon>Rhodanobacteraceae</taxon>
        <taxon>Ahniella</taxon>
    </lineage>
</organism>
<evidence type="ECO:0000313" key="7">
    <source>
        <dbReference type="Proteomes" id="UP000241074"/>
    </source>
</evidence>
<dbReference type="InterPro" id="IPR001647">
    <property type="entry name" value="HTH_TetR"/>
</dbReference>
<dbReference type="PROSITE" id="PS50977">
    <property type="entry name" value="HTH_TETR_2"/>
    <property type="match status" value="1"/>
</dbReference>
<dbReference type="KEGG" id="xba:C7S18_15725"/>
<keyword evidence="2 4" id="KW-0238">DNA-binding</keyword>
<dbReference type="InterPro" id="IPR050109">
    <property type="entry name" value="HTH-type_TetR-like_transc_reg"/>
</dbReference>
<dbReference type="SUPFAM" id="SSF48498">
    <property type="entry name" value="Tetracyclin repressor-like, C-terminal domain"/>
    <property type="match status" value="1"/>
</dbReference>
<reference evidence="6 7" key="2">
    <citation type="submission" date="2018-03" db="EMBL/GenBank/DDBJ databases">
        <authorList>
            <person name="Keele B.F."/>
        </authorList>
    </citation>
    <scope>NUCLEOTIDE SEQUENCE [LARGE SCALE GENOMIC DNA]</scope>
    <source>
        <strain evidence="6 7">D13</strain>
    </source>
</reference>
<reference evidence="6 7" key="1">
    <citation type="submission" date="2018-03" db="EMBL/GenBank/DDBJ databases">
        <title>Ahniella affigens gen. nov., sp. nov., a gammaproteobacterium isolated from sandy soil near a stream.</title>
        <authorList>
            <person name="Ko Y."/>
            <person name="Kim J.-H."/>
        </authorList>
    </citation>
    <scope>NUCLEOTIDE SEQUENCE [LARGE SCALE GENOMIC DNA]</scope>
    <source>
        <strain evidence="6 7">D13</strain>
    </source>
</reference>
<dbReference type="EMBL" id="CP027860">
    <property type="protein sequence ID" value="AVP98545.1"/>
    <property type="molecule type" value="Genomic_DNA"/>
</dbReference>
<keyword evidence="3" id="KW-0804">Transcription</keyword>
<feature type="DNA-binding region" description="H-T-H motif" evidence="4">
    <location>
        <begin position="37"/>
        <end position="56"/>
    </location>
</feature>
<evidence type="ECO:0000256" key="1">
    <source>
        <dbReference type="ARBA" id="ARBA00023015"/>
    </source>
</evidence>
<evidence type="ECO:0000256" key="4">
    <source>
        <dbReference type="PROSITE-ProRule" id="PRU00335"/>
    </source>
</evidence>
<name>A0A2P1PUM3_9GAMM</name>
<dbReference type="PRINTS" id="PR00455">
    <property type="entry name" value="HTHTETR"/>
</dbReference>
<evidence type="ECO:0000256" key="2">
    <source>
        <dbReference type="ARBA" id="ARBA00023125"/>
    </source>
</evidence>
<evidence type="ECO:0000259" key="5">
    <source>
        <dbReference type="PROSITE" id="PS50977"/>
    </source>
</evidence>
<proteinExistence type="predicted"/>
<dbReference type="Gene3D" id="1.10.357.10">
    <property type="entry name" value="Tetracycline Repressor, domain 2"/>
    <property type="match status" value="1"/>
</dbReference>
<dbReference type="GO" id="GO:0003700">
    <property type="term" value="F:DNA-binding transcription factor activity"/>
    <property type="evidence" value="ECO:0007669"/>
    <property type="project" value="TreeGrafter"/>
</dbReference>